<comment type="PTM">
    <text evidence="12">Upon Fe-S cluster removal intramolecular disulfide bonds are formed.</text>
</comment>
<dbReference type="RefSeq" id="WP_151903340.1">
    <property type="nucleotide sequence ID" value="NZ_CP045032.1"/>
</dbReference>
<keyword evidence="4 12" id="KW-0963">Cytoplasm</keyword>
<feature type="binding site" evidence="12">
    <location>
        <position position="56"/>
    </location>
    <ligand>
        <name>[4Fe-4S] cluster</name>
        <dbReference type="ChEBI" id="CHEBI:49883"/>
    </ligand>
</feature>
<keyword evidence="15" id="KW-1185">Reference proteome</keyword>
<feature type="binding site" evidence="12">
    <location>
        <position position="23"/>
    </location>
    <ligand>
        <name>[4Fe-4S] cluster</name>
        <dbReference type="ChEBI" id="CHEBI:49883"/>
    </ligand>
</feature>
<evidence type="ECO:0000256" key="10">
    <source>
        <dbReference type="ARBA" id="ARBA00023157"/>
    </source>
</evidence>
<comment type="PTM">
    <text evidence="12">The Fe-S cluster can be nitrosylated by nitric oxide (NO).</text>
</comment>
<dbReference type="EMBL" id="CP045032">
    <property type="protein sequence ID" value="QFQ03054.1"/>
    <property type="molecule type" value="Genomic_DNA"/>
</dbReference>
<evidence type="ECO:0000313" key="14">
    <source>
        <dbReference type="EMBL" id="QFQ03054.1"/>
    </source>
</evidence>
<dbReference type="HAMAP" id="MF_01479">
    <property type="entry name" value="WhiB"/>
    <property type="match status" value="1"/>
</dbReference>
<dbReference type="GO" id="GO:0051539">
    <property type="term" value="F:4 iron, 4 sulfur cluster binding"/>
    <property type="evidence" value="ECO:0007669"/>
    <property type="project" value="UniProtKB-UniRule"/>
</dbReference>
<dbReference type="GO" id="GO:0035731">
    <property type="term" value="F:dinitrosyl-iron complex binding"/>
    <property type="evidence" value="ECO:0007669"/>
    <property type="project" value="UniProtKB-UniRule"/>
</dbReference>
<evidence type="ECO:0000256" key="2">
    <source>
        <dbReference type="ARBA" id="ARBA00006597"/>
    </source>
</evidence>
<feature type="binding site" evidence="12">
    <location>
        <position position="62"/>
    </location>
    <ligand>
        <name>[4Fe-4S] cluster</name>
        <dbReference type="ChEBI" id="CHEBI:49883"/>
    </ligand>
</feature>
<protein>
    <recommendedName>
        <fullName evidence="12">Transcriptional regulator WhiB</fullName>
    </recommendedName>
</protein>
<organism evidence="14 15">
    <name type="scientific">Corynebacterium urogenitale</name>
    <dbReference type="NCBI Taxonomy" id="2487892"/>
    <lineage>
        <taxon>Bacteria</taxon>
        <taxon>Bacillati</taxon>
        <taxon>Actinomycetota</taxon>
        <taxon>Actinomycetes</taxon>
        <taxon>Mycobacteriales</taxon>
        <taxon>Corynebacteriaceae</taxon>
        <taxon>Corynebacterium</taxon>
    </lineage>
</organism>
<dbReference type="GO" id="GO:0005737">
    <property type="term" value="C:cytoplasm"/>
    <property type="evidence" value="ECO:0007669"/>
    <property type="project" value="UniProtKB-SubCell"/>
</dbReference>
<dbReference type="GO" id="GO:0003677">
    <property type="term" value="F:DNA binding"/>
    <property type="evidence" value="ECO:0007669"/>
    <property type="project" value="UniProtKB-UniRule"/>
</dbReference>
<keyword evidence="5 12" id="KW-0479">Metal-binding</keyword>
<evidence type="ECO:0000256" key="7">
    <source>
        <dbReference type="ARBA" id="ARBA00023014"/>
    </source>
</evidence>
<keyword evidence="9 12" id="KW-0238">DNA-binding</keyword>
<evidence type="ECO:0000256" key="4">
    <source>
        <dbReference type="ARBA" id="ARBA00022490"/>
    </source>
</evidence>
<evidence type="ECO:0000256" key="12">
    <source>
        <dbReference type="HAMAP-Rule" id="MF_01479"/>
    </source>
</evidence>
<comment type="subcellular location">
    <subcellularLocation>
        <location evidence="1 12">Cytoplasm</location>
    </subcellularLocation>
</comment>
<evidence type="ECO:0000256" key="5">
    <source>
        <dbReference type="ARBA" id="ARBA00022723"/>
    </source>
</evidence>
<dbReference type="Pfam" id="PF02467">
    <property type="entry name" value="Whib"/>
    <property type="match status" value="1"/>
</dbReference>
<evidence type="ECO:0000259" key="13">
    <source>
        <dbReference type="PROSITE" id="PS51674"/>
    </source>
</evidence>
<keyword evidence="3 12" id="KW-0004">4Fe-4S</keyword>
<keyword evidence="7 12" id="KW-0411">Iron-sulfur</keyword>
<dbReference type="PANTHER" id="PTHR38839:SF5">
    <property type="entry name" value="TRANSCRIPTIONAL REGULATOR WHID"/>
    <property type="match status" value="1"/>
</dbReference>
<dbReference type="AlphaFoldDB" id="A0A5J6Z812"/>
<keyword evidence="10 12" id="KW-1015">Disulfide bond</keyword>
<dbReference type="GO" id="GO:0045454">
    <property type="term" value="P:cell redox homeostasis"/>
    <property type="evidence" value="ECO:0007669"/>
    <property type="project" value="TreeGrafter"/>
</dbReference>
<keyword evidence="11 12" id="KW-0804">Transcription</keyword>
<feature type="binding site" evidence="12">
    <location>
        <position position="53"/>
    </location>
    <ligand>
        <name>[4Fe-4S] cluster</name>
        <dbReference type="ChEBI" id="CHEBI:49883"/>
    </ligand>
</feature>
<dbReference type="GO" id="GO:0046872">
    <property type="term" value="F:metal ion binding"/>
    <property type="evidence" value="ECO:0007669"/>
    <property type="project" value="UniProtKB-KW"/>
</dbReference>
<sequence>MPQPHQLPGPTSSVWEWQLEGACRGADSSVFFHPDGERGRARAIREHRAKAICAECPVMMACRQHALEVGEPYGIWGGMSESERDAILRPTSRNRHRRLSA</sequence>
<dbReference type="GO" id="GO:0045892">
    <property type="term" value="P:negative regulation of DNA-templated transcription"/>
    <property type="evidence" value="ECO:0007669"/>
    <property type="project" value="TreeGrafter"/>
</dbReference>
<comment type="cofactor">
    <cofactor evidence="12">
        <name>[4Fe-4S] cluster</name>
        <dbReference type="ChEBI" id="CHEBI:49883"/>
    </cofactor>
    <text evidence="12">Binds 1 [4Fe-4S] cluster per subunit. Following nitrosylation of the [4Fe-4S] cluster binds 1 [4Fe-8(NO)] cluster per subunit.</text>
</comment>
<keyword evidence="6 12" id="KW-0408">Iron</keyword>
<dbReference type="PROSITE" id="PS51674">
    <property type="entry name" value="4FE4S_WBL"/>
    <property type="match status" value="1"/>
</dbReference>
<feature type="domain" description="4Fe-4S Wbl-type" evidence="13">
    <location>
        <begin position="22"/>
        <end position="86"/>
    </location>
</feature>
<evidence type="ECO:0000256" key="11">
    <source>
        <dbReference type="ARBA" id="ARBA00023163"/>
    </source>
</evidence>
<dbReference type="InterPro" id="IPR003482">
    <property type="entry name" value="Whib"/>
</dbReference>
<comment type="similarity">
    <text evidence="2 12">Belongs to the WhiB family.</text>
</comment>
<evidence type="ECO:0000313" key="15">
    <source>
        <dbReference type="Proteomes" id="UP000326711"/>
    </source>
</evidence>
<gene>
    <name evidence="14" type="primary">whiB2</name>
    <name evidence="12" type="synonym">whiB</name>
    <name evidence="14" type="ORF">CUROG_08530</name>
</gene>
<evidence type="ECO:0000256" key="6">
    <source>
        <dbReference type="ARBA" id="ARBA00023004"/>
    </source>
</evidence>
<dbReference type="Proteomes" id="UP000326711">
    <property type="component" value="Chromosome"/>
</dbReference>
<dbReference type="KEGG" id="cuo:CUROG_08530"/>
<dbReference type="OrthoDB" id="4954884at2"/>
<accession>A0A5J6Z812</accession>
<evidence type="ECO:0000256" key="8">
    <source>
        <dbReference type="ARBA" id="ARBA00023015"/>
    </source>
</evidence>
<evidence type="ECO:0000256" key="9">
    <source>
        <dbReference type="ARBA" id="ARBA00023125"/>
    </source>
</evidence>
<dbReference type="InterPro" id="IPR034768">
    <property type="entry name" value="4FE4S_WBL"/>
</dbReference>
<keyword evidence="8 12" id="KW-0805">Transcription regulation</keyword>
<comment type="function">
    <text evidence="12">Acts as a transcriptional regulator. Probably redox-responsive. The apo- but not holo-form probably binds DNA.</text>
</comment>
<evidence type="ECO:0000256" key="1">
    <source>
        <dbReference type="ARBA" id="ARBA00004496"/>
    </source>
</evidence>
<evidence type="ECO:0000256" key="3">
    <source>
        <dbReference type="ARBA" id="ARBA00022485"/>
    </source>
</evidence>
<dbReference type="GO" id="GO:0047134">
    <property type="term" value="F:protein-disulfide reductase [NAD(P)H] activity"/>
    <property type="evidence" value="ECO:0007669"/>
    <property type="project" value="TreeGrafter"/>
</dbReference>
<proteinExistence type="inferred from homology"/>
<name>A0A5J6Z812_9CORY</name>
<reference evidence="15" key="1">
    <citation type="submission" date="2019-10" db="EMBL/GenBank/DDBJ databases">
        <title>Complete genome sequence of Corynebacterium urogenitalis DSM 108747, isolated from the genital tract of a cow.</title>
        <authorList>
            <person name="Ruckert C."/>
            <person name="Ballas P."/>
            <person name="Wagener K."/>
            <person name="Drillich M."/>
            <person name="Kaempfer P."/>
            <person name="Busse H.-J."/>
            <person name="Ehling-Schulz M."/>
        </authorList>
    </citation>
    <scope>NUCLEOTIDE SEQUENCE [LARGE SCALE GENOMIC DNA]</scope>
    <source>
        <strain evidence="15">LMM 1652</strain>
    </source>
</reference>
<dbReference type="PANTHER" id="PTHR38839">
    <property type="entry name" value="TRANSCRIPTIONAL REGULATOR WHID-RELATED"/>
    <property type="match status" value="1"/>
</dbReference>